<dbReference type="EMBL" id="JAOCQF010000001">
    <property type="protein sequence ID" value="MCT8328481.1"/>
    <property type="molecule type" value="Genomic_DNA"/>
</dbReference>
<dbReference type="InterPro" id="IPR039437">
    <property type="entry name" value="FrzH/put_lumazine-bd"/>
</dbReference>
<gene>
    <name evidence="1" type="ORF">N5I32_03030</name>
</gene>
<accession>A0ABT2NHS5</accession>
<dbReference type="RefSeq" id="WP_261493911.1">
    <property type="nucleotide sequence ID" value="NZ_JAOCQF010000001.1"/>
</dbReference>
<name>A0ABT2NHS5_9RHOB</name>
<proteinExistence type="predicted"/>
<dbReference type="Proteomes" id="UP001205601">
    <property type="component" value="Unassembled WGS sequence"/>
</dbReference>
<dbReference type="Pfam" id="PF12893">
    <property type="entry name" value="Lumazine_bd_2"/>
    <property type="match status" value="1"/>
</dbReference>
<organism evidence="1 2">
    <name type="scientific">Albidovulum sediminis</name>
    <dbReference type="NCBI Taxonomy" id="3066345"/>
    <lineage>
        <taxon>Bacteria</taxon>
        <taxon>Pseudomonadati</taxon>
        <taxon>Pseudomonadota</taxon>
        <taxon>Alphaproteobacteria</taxon>
        <taxon>Rhodobacterales</taxon>
        <taxon>Paracoccaceae</taxon>
        <taxon>Albidovulum</taxon>
    </lineage>
</organism>
<evidence type="ECO:0000313" key="1">
    <source>
        <dbReference type="EMBL" id="MCT8328481.1"/>
    </source>
</evidence>
<comment type="caution">
    <text evidence="1">The sequence shown here is derived from an EMBL/GenBank/DDBJ whole genome shotgun (WGS) entry which is preliminary data.</text>
</comment>
<keyword evidence="2" id="KW-1185">Reference proteome</keyword>
<evidence type="ECO:0000313" key="2">
    <source>
        <dbReference type="Proteomes" id="UP001205601"/>
    </source>
</evidence>
<dbReference type="Gene3D" id="3.10.450.50">
    <property type="match status" value="1"/>
</dbReference>
<dbReference type="SUPFAM" id="SSF54427">
    <property type="entry name" value="NTF2-like"/>
    <property type="match status" value="1"/>
</dbReference>
<sequence length="119" mass="13607">MQAPDRDEIEAVVRTYVEGMIRGDREMLERAFHPRMSEIGHYQGELMWNDREQFIGLCQDVADPGAPVSWKVLSLSVAGDIASVHIEDDWAGASFDDYLLLLRSEGRWQIVSKAFRVRP</sequence>
<reference evidence="2" key="1">
    <citation type="submission" date="2023-07" db="EMBL/GenBank/DDBJ databases">
        <title>Defluviimonas sediminis sp. nov., isolated from mangrove sediment.</title>
        <authorList>
            <person name="Liu L."/>
            <person name="Li J."/>
            <person name="Huang Y."/>
            <person name="Pan J."/>
            <person name="Li M."/>
        </authorList>
    </citation>
    <scope>NUCLEOTIDE SEQUENCE [LARGE SCALE GENOMIC DNA]</scope>
    <source>
        <strain evidence="2">FT324</strain>
    </source>
</reference>
<dbReference type="InterPro" id="IPR032710">
    <property type="entry name" value="NTF2-like_dom_sf"/>
</dbReference>
<protein>
    <submittedName>
        <fullName evidence="1">Nuclear transport factor 2 family protein</fullName>
    </submittedName>
</protein>